<keyword evidence="2" id="KW-1185">Reference proteome</keyword>
<protein>
    <submittedName>
        <fullName evidence="1">Uncharacterized protein</fullName>
    </submittedName>
</protein>
<comment type="caution">
    <text evidence="1">The sequence shown here is derived from an EMBL/GenBank/DDBJ whole genome shotgun (WGS) entry which is preliminary data.</text>
</comment>
<reference evidence="1" key="1">
    <citation type="submission" date="2022-07" db="EMBL/GenBank/DDBJ databases">
        <title>Pseudosulfitobacter sp. strain AP-MA-4, whole genome sequence.</title>
        <authorList>
            <person name="Jiang Y."/>
        </authorList>
    </citation>
    <scope>NUCLEOTIDE SEQUENCE</scope>
    <source>
        <strain evidence="1">AP-MA-4</strain>
    </source>
</reference>
<name>A0ABT1YW79_9RHOB</name>
<dbReference type="EMBL" id="JANKJG010000001">
    <property type="protein sequence ID" value="MCR8825148.1"/>
    <property type="molecule type" value="Genomic_DNA"/>
</dbReference>
<accession>A0ABT1YW79</accession>
<gene>
    <name evidence="1" type="ORF">NTA49_01220</name>
</gene>
<organism evidence="1 2">
    <name type="scientific">Pseudosulfitobacter koreensis</name>
    <dbReference type="NCBI Taxonomy" id="2968472"/>
    <lineage>
        <taxon>Bacteria</taxon>
        <taxon>Pseudomonadati</taxon>
        <taxon>Pseudomonadota</taxon>
        <taxon>Alphaproteobacteria</taxon>
        <taxon>Rhodobacterales</taxon>
        <taxon>Roseobacteraceae</taxon>
        <taxon>Pseudosulfitobacter</taxon>
    </lineage>
</organism>
<evidence type="ECO:0000313" key="2">
    <source>
        <dbReference type="Proteomes" id="UP001165396"/>
    </source>
</evidence>
<dbReference type="RefSeq" id="WP_258292823.1">
    <property type="nucleotide sequence ID" value="NZ_JANKJG010000001.1"/>
</dbReference>
<dbReference type="Proteomes" id="UP001165396">
    <property type="component" value="Unassembled WGS sequence"/>
</dbReference>
<proteinExistence type="predicted"/>
<evidence type="ECO:0000313" key="1">
    <source>
        <dbReference type="EMBL" id="MCR8825148.1"/>
    </source>
</evidence>
<sequence length="178" mass="20532">MELLKAINSFIAEHRELVTLIGILLVTFLVTKLLNKSNEKRAKILSDQAEQRARADRRLQLELSRRMKLADFRQAWIDSIRQDFASIIGAKPYQSGDEGQRVDDYNVRIQSVLLKMNPSEVGSKAIFDQLTKLMSSKNRNADDEIAFELTNLVNCYLKAEWDRLKEELEAYDEVVTPQ</sequence>